<dbReference type="KEGG" id="mard:IBG28_04085"/>
<proteinExistence type="predicted"/>
<dbReference type="AlphaFoldDB" id="A0A7H1J8L8"/>
<name>A0A7H1J8L8_9GAMM</name>
<organism evidence="1 2">
    <name type="scientific">Marinomonas arctica</name>
    <dbReference type="NCBI Taxonomy" id="383750"/>
    <lineage>
        <taxon>Bacteria</taxon>
        <taxon>Pseudomonadati</taxon>
        <taxon>Pseudomonadota</taxon>
        <taxon>Gammaproteobacteria</taxon>
        <taxon>Oceanospirillales</taxon>
        <taxon>Oceanospirillaceae</taxon>
        <taxon>Marinomonas</taxon>
    </lineage>
</organism>
<accession>A0A7H1J8L8</accession>
<dbReference type="EMBL" id="CP061081">
    <property type="protein sequence ID" value="QNT06834.1"/>
    <property type="molecule type" value="Genomic_DNA"/>
</dbReference>
<dbReference type="OrthoDB" id="6107092at2"/>
<protein>
    <submittedName>
        <fullName evidence="1">Uncharacterized protein</fullName>
    </submittedName>
</protein>
<dbReference type="RefSeq" id="WP_111608384.1">
    <property type="nucleotide sequence ID" value="NZ_BMLJ01000004.1"/>
</dbReference>
<keyword evidence="2" id="KW-1185">Reference proteome</keyword>
<sequence>MKQKFAPWAAALISAIAIHVLVIELSNSQDWFKTNAQPLTLELQLLPTQAPPLETPSVTTPSDVMSSNEQDLPMTVEPKPSEKVLQPETTALTESVKKIESTEKTPPLATVTAEAISGKALSEKNHSFDPEEIVSDIDQTQALSENTQRSNDLSSTPLDASSLGSDRPALLDLSNISLPSNIKDETLTKIFSEELRDKIAESKKAQKEYLKGLTKEVDYPITEDADGTRYANIKGVCWRLPKEGSTEGWAIVFDGCGIDSKLFHFELNISPKILTNELLGPDSPFNIDQAMK</sequence>
<reference evidence="1 2" key="1">
    <citation type="submission" date="2020-09" db="EMBL/GenBank/DDBJ databases">
        <title>Complete genome sequence of an Arctic sea ice bacterium Marinomonas arctica BSI20414.</title>
        <authorList>
            <person name="Liao L."/>
            <person name="Chen B."/>
        </authorList>
    </citation>
    <scope>NUCLEOTIDE SEQUENCE [LARGE SCALE GENOMIC DNA]</scope>
    <source>
        <strain evidence="1 2">BSI20414</strain>
    </source>
</reference>
<gene>
    <name evidence="1" type="ORF">IBG28_04085</name>
</gene>
<evidence type="ECO:0000313" key="2">
    <source>
        <dbReference type="Proteomes" id="UP000516370"/>
    </source>
</evidence>
<evidence type="ECO:0000313" key="1">
    <source>
        <dbReference type="EMBL" id="QNT06834.1"/>
    </source>
</evidence>
<dbReference type="Proteomes" id="UP000516370">
    <property type="component" value="Chromosome"/>
</dbReference>